<dbReference type="GO" id="GO:0141016">
    <property type="term" value="F:G/T mismatch-specific thymine-DNA glycosylase activity"/>
    <property type="evidence" value="ECO:0007669"/>
    <property type="project" value="UniProtKB-EC"/>
</dbReference>
<keyword evidence="5" id="KW-0832">Ubl conjugation</keyword>
<evidence type="ECO:0000256" key="10">
    <source>
        <dbReference type="ARBA" id="ARBA00023204"/>
    </source>
</evidence>
<evidence type="ECO:0000256" key="2">
    <source>
        <dbReference type="ARBA" id="ARBA00022499"/>
    </source>
</evidence>
<name>A0A5K3FRL2_MESCO</name>
<dbReference type="GO" id="GO:0005654">
    <property type="term" value="C:nucleoplasm"/>
    <property type="evidence" value="ECO:0007669"/>
    <property type="project" value="UniProtKB-ARBA"/>
</dbReference>
<dbReference type="WBParaSite" id="MCU_009411-RC">
    <property type="protein sequence ID" value="MCU_009411-RC"/>
    <property type="gene ID" value="MCU_009411"/>
</dbReference>
<dbReference type="PANTHER" id="PTHR12159">
    <property type="entry name" value="G/T AND G/U MISMATCH-SPECIFIC DNA GLYCOSYLASE"/>
    <property type="match status" value="1"/>
</dbReference>
<evidence type="ECO:0000256" key="1">
    <source>
        <dbReference type="ARBA" id="ARBA00004123"/>
    </source>
</evidence>
<proteinExistence type="inferred from homology"/>
<evidence type="ECO:0000256" key="17">
    <source>
        <dbReference type="ARBA" id="ARBA00083221"/>
    </source>
</evidence>
<evidence type="ECO:0000256" key="16">
    <source>
        <dbReference type="ARBA" id="ARBA00071248"/>
    </source>
</evidence>
<comment type="catalytic activity">
    <reaction evidence="12">
        <text>Hydrolyzes mismatched double-stranded DNA and polynucleotides, releasing free thymine.</text>
        <dbReference type="EC" id="3.2.2.29"/>
    </reaction>
</comment>
<comment type="similarity">
    <text evidence="13">Belongs to the uracil-DNA glycosylase (UDG) superfamily. TDG/mug family.</text>
</comment>
<evidence type="ECO:0000256" key="5">
    <source>
        <dbReference type="ARBA" id="ARBA00022843"/>
    </source>
</evidence>
<keyword evidence="9" id="KW-0804">Transcription</keyword>
<feature type="domain" description="Uracil-DNA glycosylase-like" evidence="19">
    <location>
        <begin position="77"/>
        <end position="223"/>
    </location>
</feature>
<keyword evidence="2" id="KW-1017">Isopeptide bond</keyword>
<dbReference type="FunFam" id="3.40.470.10:FF:000002">
    <property type="entry name" value="G/T mismatch-specific thymine DNA glycosylase"/>
    <property type="match status" value="1"/>
</dbReference>
<comment type="subunit">
    <text evidence="14">Homodimer. Interacts with AICDA and GADD45A.</text>
</comment>
<evidence type="ECO:0000256" key="4">
    <source>
        <dbReference type="ARBA" id="ARBA00022801"/>
    </source>
</evidence>
<dbReference type="GO" id="GO:0004844">
    <property type="term" value="F:uracil DNA N-glycosylase activity"/>
    <property type="evidence" value="ECO:0007669"/>
    <property type="project" value="TreeGrafter"/>
</dbReference>
<evidence type="ECO:0000256" key="6">
    <source>
        <dbReference type="ARBA" id="ARBA00022853"/>
    </source>
</evidence>
<keyword evidence="4" id="KW-0378">Hydrolase</keyword>
<dbReference type="GO" id="GO:0003677">
    <property type="term" value="F:DNA binding"/>
    <property type="evidence" value="ECO:0007669"/>
    <property type="project" value="UniProtKB-ARBA"/>
</dbReference>
<dbReference type="InterPro" id="IPR015637">
    <property type="entry name" value="MUG/TDG"/>
</dbReference>
<dbReference type="GO" id="GO:0040029">
    <property type="term" value="P:epigenetic regulation of gene expression"/>
    <property type="evidence" value="ECO:0007669"/>
    <property type="project" value="UniProtKB-ARBA"/>
</dbReference>
<protein>
    <recommendedName>
        <fullName evidence="16">G/T mismatch-specific thymine DNA glycosylase</fullName>
        <ecNumber evidence="15">3.2.2.29</ecNumber>
    </recommendedName>
    <alternativeName>
        <fullName evidence="17">Thymine-DNA glycosylase</fullName>
    </alternativeName>
</protein>
<comment type="subcellular location">
    <subcellularLocation>
        <location evidence="1">Nucleus</location>
    </subcellularLocation>
</comment>
<evidence type="ECO:0000256" key="13">
    <source>
        <dbReference type="ARBA" id="ARBA00061261"/>
    </source>
</evidence>
<evidence type="ECO:0000256" key="9">
    <source>
        <dbReference type="ARBA" id="ARBA00023163"/>
    </source>
</evidence>
<evidence type="ECO:0000256" key="15">
    <source>
        <dbReference type="ARBA" id="ARBA00066769"/>
    </source>
</evidence>
<sequence>MAWAQDYQPTIDPNTNAAAFQEPLARTTLKVENSLANAIKCSPESSDTLQPNSCVNGNNDAGNNISTAAPSVGVMLPDYLKEDLDIVVIGINPSLGSGNICHHYAGTGNHFWTCLYESRLVPVPVDFKDDATVLKYGIGFTNICARSSKGTSDLSRKDVKEGSAAMLEKIRHYNPKIAVFNGKGIYETYVGHKNFSMGKQPEPLEGTNTVIFVMPSSSARCAQLPRAEDKLPFFVALRKLREHLRGERPHLEEAEVVFADYTEFRVTTPDPKSLRKAERRRKRKSEAAAAAAALEQSNRGLDGSVLESASPRKKKKPTPAISLQQSDMDMEAMATAAAGAAATTKNIAAPSAFISAEQFQLHQQQQQQHHFQTQSLMQTHAPTAPHHAQQLFAMQPAAQFHPHPQHQMFVSANGQLMAATPMVSIAMPTAGQQAAAAAAAAAAATGCYGAPFQQFIMSQSATGQPAGMVAWQPTTAWSAYQHAATATAPPPQQTPQQFVFAGGQPAAPAYPQHVYLAPASNPASGTPASYHLLPVGCHPQTGFNPQTGFTGVFVPDQHHAPQGHQPAPQPVAVAAAGQSLIPSVDPTQAATAPQQAPLITLGSPHFKVMAVGAGGQLIPAAAATPCVPHFVPPPAAPVVPPQKSLAGTVKVSAVTQTPNSLQTSSVPLVQTAAGSDEGGQAASSASDEKVIYSAL</sequence>
<accession>A0A5K3FRL2</accession>
<evidence type="ECO:0000256" key="18">
    <source>
        <dbReference type="SAM" id="MobiDB-lite"/>
    </source>
</evidence>
<evidence type="ECO:0000256" key="8">
    <source>
        <dbReference type="ARBA" id="ARBA00023159"/>
    </source>
</evidence>
<keyword evidence="8" id="KW-0010">Activator</keyword>
<keyword evidence="6" id="KW-0156">Chromatin regulator</keyword>
<dbReference type="InterPro" id="IPR005122">
    <property type="entry name" value="Uracil-DNA_glycosylase-like"/>
</dbReference>
<keyword evidence="3" id="KW-0227">DNA damage</keyword>
<evidence type="ECO:0000256" key="7">
    <source>
        <dbReference type="ARBA" id="ARBA00023015"/>
    </source>
</evidence>
<dbReference type="InterPro" id="IPR036895">
    <property type="entry name" value="Uracil-DNA_glycosylase-like_sf"/>
</dbReference>
<dbReference type="Pfam" id="PF03167">
    <property type="entry name" value="UDG"/>
    <property type="match status" value="1"/>
</dbReference>
<dbReference type="PANTHER" id="PTHR12159:SF9">
    <property type="entry name" value="G_T MISMATCH-SPECIFIC THYMINE DNA GLYCOSYLASE"/>
    <property type="match status" value="1"/>
</dbReference>
<evidence type="ECO:0000256" key="3">
    <source>
        <dbReference type="ARBA" id="ARBA00022763"/>
    </source>
</evidence>
<dbReference type="EC" id="3.2.2.29" evidence="15"/>
<dbReference type="SUPFAM" id="SSF52141">
    <property type="entry name" value="Uracil-DNA glycosylase-like"/>
    <property type="match status" value="1"/>
</dbReference>
<evidence type="ECO:0000256" key="12">
    <source>
        <dbReference type="ARBA" id="ARBA00052915"/>
    </source>
</evidence>
<evidence type="ECO:0000256" key="14">
    <source>
        <dbReference type="ARBA" id="ARBA00064519"/>
    </source>
</evidence>
<dbReference type="GO" id="GO:0006285">
    <property type="term" value="P:base-excision repair, AP site formation"/>
    <property type="evidence" value="ECO:0007669"/>
    <property type="project" value="InterPro"/>
</dbReference>
<evidence type="ECO:0000259" key="19">
    <source>
        <dbReference type="Pfam" id="PF03167"/>
    </source>
</evidence>
<dbReference type="GO" id="GO:0032183">
    <property type="term" value="F:SUMO binding"/>
    <property type="evidence" value="ECO:0007669"/>
    <property type="project" value="UniProtKB-ARBA"/>
</dbReference>
<dbReference type="AlphaFoldDB" id="A0A5K3FRL2"/>
<dbReference type="Gene3D" id="3.40.470.10">
    <property type="entry name" value="Uracil-DNA glycosylase-like domain"/>
    <property type="match status" value="1"/>
</dbReference>
<keyword evidence="7" id="KW-0805">Transcription regulation</keyword>
<dbReference type="CDD" id="cd10028">
    <property type="entry name" value="UDG-F2_TDG_MUG"/>
    <property type="match status" value="1"/>
</dbReference>
<evidence type="ECO:0000313" key="20">
    <source>
        <dbReference type="WBParaSite" id="MCU_009411-RC"/>
    </source>
</evidence>
<organism evidence="20">
    <name type="scientific">Mesocestoides corti</name>
    <name type="common">Flatworm</name>
    <dbReference type="NCBI Taxonomy" id="53468"/>
    <lineage>
        <taxon>Eukaryota</taxon>
        <taxon>Metazoa</taxon>
        <taxon>Spiralia</taxon>
        <taxon>Lophotrochozoa</taxon>
        <taxon>Platyhelminthes</taxon>
        <taxon>Cestoda</taxon>
        <taxon>Eucestoda</taxon>
        <taxon>Cyclophyllidea</taxon>
        <taxon>Mesocestoididae</taxon>
        <taxon>Mesocestoides</taxon>
    </lineage>
</organism>
<keyword evidence="10" id="KW-0234">DNA repair</keyword>
<evidence type="ECO:0000256" key="11">
    <source>
        <dbReference type="ARBA" id="ARBA00023242"/>
    </source>
</evidence>
<feature type="region of interest" description="Disordered" evidence="18">
    <location>
        <begin position="270"/>
        <end position="325"/>
    </location>
</feature>
<keyword evidence="11" id="KW-0539">Nucleus</keyword>
<reference evidence="20" key="1">
    <citation type="submission" date="2019-11" db="UniProtKB">
        <authorList>
            <consortium name="WormBaseParasite"/>
        </authorList>
    </citation>
    <scope>IDENTIFICATION</scope>
</reference>